<dbReference type="EMBL" id="JABSTR010000005">
    <property type="protein sequence ID" value="KAH9372131.1"/>
    <property type="molecule type" value="Genomic_DNA"/>
</dbReference>
<sequence>MAHPARGPQKFPSGGSSGHRHWAAAPAGPFASCRHPGSMSSPARSEASGGQRRHGRAPHHGERRGAGGPRRHGPRRYGRAPAAPAPYLNEPRPARRDLHGGLPPPAAEIRRPRRPRTVATWVCQAGNEPLQGYFSAAAWSGQVQCEVGLQLDRVPQVFRGRTLADHGAAFPGGVATPDPGARYCAICGLLVVAAEYHETSERHKAAVEAARAARAAATGPRRAPAAASAAAALDVDTVRARMRADPAFAAAILAPAAAGAGSPAGFAAAVAAVSAGDRGPGGAFAAGVASPSAGAAESSPMDADGPVGRGAAVDLLGPAAEPLVAGFAPPPAEPNLATQDSAAFLKMLDDFSRR</sequence>
<organism evidence="2 3">
    <name type="scientific">Haemaphysalis longicornis</name>
    <name type="common">Bush tick</name>
    <dbReference type="NCBI Taxonomy" id="44386"/>
    <lineage>
        <taxon>Eukaryota</taxon>
        <taxon>Metazoa</taxon>
        <taxon>Ecdysozoa</taxon>
        <taxon>Arthropoda</taxon>
        <taxon>Chelicerata</taxon>
        <taxon>Arachnida</taxon>
        <taxon>Acari</taxon>
        <taxon>Parasitiformes</taxon>
        <taxon>Ixodida</taxon>
        <taxon>Ixodoidea</taxon>
        <taxon>Ixodidae</taxon>
        <taxon>Haemaphysalinae</taxon>
        <taxon>Haemaphysalis</taxon>
    </lineage>
</organism>
<protein>
    <submittedName>
        <fullName evidence="2">Uncharacterized protein</fullName>
    </submittedName>
</protein>
<reference evidence="2 3" key="1">
    <citation type="journal article" date="2020" name="Cell">
        <title>Large-Scale Comparative Analyses of Tick Genomes Elucidate Their Genetic Diversity and Vector Capacities.</title>
        <authorList>
            <consortium name="Tick Genome and Microbiome Consortium (TIGMIC)"/>
            <person name="Jia N."/>
            <person name="Wang J."/>
            <person name="Shi W."/>
            <person name="Du L."/>
            <person name="Sun Y."/>
            <person name="Zhan W."/>
            <person name="Jiang J.F."/>
            <person name="Wang Q."/>
            <person name="Zhang B."/>
            <person name="Ji P."/>
            <person name="Bell-Sakyi L."/>
            <person name="Cui X.M."/>
            <person name="Yuan T.T."/>
            <person name="Jiang B.G."/>
            <person name="Yang W.F."/>
            <person name="Lam T.T."/>
            <person name="Chang Q.C."/>
            <person name="Ding S.J."/>
            <person name="Wang X.J."/>
            <person name="Zhu J.G."/>
            <person name="Ruan X.D."/>
            <person name="Zhao L."/>
            <person name="Wei J.T."/>
            <person name="Ye R.Z."/>
            <person name="Que T.C."/>
            <person name="Du C.H."/>
            <person name="Zhou Y.H."/>
            <person name="Cheng J.X."/>
            <person name="Dai P.F."/>
            <person name="Guo W.B."/>
            <person name="Han X.H."/>
            <person name="Huang E.J."/>
            <person name="Li L.F."/>
            <person name="Wei W."/>
            <person name="Gao Y.C."/>
            <person name="Liu J.Z."/>
            <person name="Shao H.Z."/>
            <person name="Wang X."/>
            <person name="Wang C.C."/>
            <person name="Yang T.C."/>
            <person name="Huo Q.B."/>
            <person name="Li W."/>
            <person name="Chen H.Y."/>
            <person name="Chen S.E."/>
            <person name="Zhou L.G."/>
            <person name="Ni X.B."/>
            <person name="Tian J.H."/>
            <person name="Sheng Y."/>
            <person name="Liu T."/>
            <person name="Pan Y.S."/>
            <person name="Xia L.Y."/>
            <person name="Li J."/>
            <person name="Zhao F."/>
            <person name="Cao W.C."/>
        </authorList>
    </citation>
    <scope>NUCLEOTIDE SEQUENCE [LARGE SCALE GENOMIC DNA]</scope>
    <source>
        <strain evidence="2">HaeL-2018</strain>
    </source>
</reference>
<comment type="caution">
    <text evidence="2">The sequence shown here is derived from an EMBL/GenBank/DDBJ whole genome shotgun (WGS) entry which is preliminary data.</text>
</comment>
<evidence type="ECO:0000313" key="3">
    <source>
        <dbReference type="Proteomes" id="UP000821853"/>
    </source>
</evidence>
<gene>
    <name evidence="2" type="ORF">HPB48_000771</name>
</gene>
<accession>A0A9J6GAC6</accession>
<keyword evidence="3" id="KW-1185">Reference proteome</keyword>
<evidence type="ECO:0000313" key="2">
    <source>
        <dbReference type="EMBL" id="KAH9372131.1"/>
    </source>
</evidence>
<feature type="compositionally biased region" description="Basic residues" evidence="1">
    <location>
        <begin position="69"/>
        <end position="78"/>
    </location>
</feature>
<dbReference type="AlphaFoldDB" id="A0A9J6GAC6"/>
<evidence type="ECO:0000256" key="1">
    <source>
        <dbReference type="SAM" id="MobiDB-lite"/>
    </source>
</evidence>
<name>A0A9J6GAC6_HAELO</name>
<dbReference type="VEuPathDB" id="VectorBase:HLOH_049066"/>
<feature type="region of interest" description="Disordered" evidence="1">
    <location>
        <begin position="1"/>
        <end position="115"/>
    </location>
</feature>
<dbReference type="Proteomes" id="UP000821853">
    <property type="component" value="Chromosome 3"/>
</dbReference>
<proteinExistence type="predicted"/>